<accession>A0A4U1DFV3</accession>
<dbReference type="OrthoDB" id="4304at2"/>
<evidence type="ECO:0000313" key="2">
    <source>
        <dbReference type="Proteomes" id="UP000307756"/>
    </source>
</evidence>
<dbReference type="Pfam" id="PF08905">
    <property type="entry name" value="DUF1850"/>
    <property type="match status" value="1"/>
</dbReference>
<protein>
    <submittedName>
        <fullName evidence="1">DUF1850 domain-containing protein</fullName>
    </submittedName>
</protein>
<organism evidence="1 2">
    <name type="scientific">Robertmurraya kyonggiensis</name>
    <dbReference type="NCBI Taxonomy" id="1037680"/>
    <lineage>
        <taxon>Bacteria</taxon>
        <taxon>Bacillati</taxon>
        <taxon>Bacillota</taxon>
        <taxon>Bacilli</taxon>
        <taxon>Bacillales</taxon>
        <taxon>Bacillaceae</taxon>
        <taxon>Robertmurraya</taxon>
    </lineage>
</organism>
<reference evidence="1 2" key="1">
    <citation type="journal article" date="2011" name="J. Microbiol.">
        <title>Bacillus kyonggiensis sp. nov., isolated from soil of a lettuce field.</title>
        <authorList>
            <person name="Dong K."/>
            <person name="Lee S."/>
        </authorList>
    </citation>
    <scope>NUCLEOTIDE SEQUENCE [LARGE SCALE GENOMIC DNA]</scope>
    <source>
        <strain evidence="1 2">NB22</strain>
    </source>
</reference>
<name>A0A4U1DFV3_9BACI</name>
<dbReference type="AlphaFoldDB" id="A0A4U1DFV3"/>
<comment type="caution">
    <text evidence="1">The sequence shown here is derived from an EMBL/GenBank/DDBJ whole genome shotgun (WGS) entry which is preliminary data.</text>
</comment>
<dbReference type="Proteomes" id="UP000307756">
    <property type="component" value="Unassembled WGS sequence"/>
</dbReference>
<dbReference type="EMBL" id="SWBM01000001">
    <property type="protein sequence ID" value="TKC20106.1"/>
    <property type="molecule type" value="Genomic_DNA"/>
</dbReference>
<proteinExistence type="predicted"/>
<keyword evidence="2" id="KW-1185">Reference proteome</keyword>
<evidence type="ECO:0000313" key="1">
    <source>
        <dbReference type="EMBL" id="TKC20106.1"/>
    </source>
</evidence>
<gene>
    <name evidence="1" type="ORF">FA727_01850</name>
</gene>
<dbReference type="InterPro" id="IPR015001">
    <property type="entry name" value="DUF1850"/>
</dbReference>
<sequence>MPIKEALVFEYQNTEKVLAYLPSKKEQAFQIKYTHSIHLSDVVESYQVSTDGQLKQFELQFEDFAIGMPSEAGEGETFEEKNGIYYIKNMNRVFPYFDLRTGKVRANHKIIFEDREYPLSNYIEPGTWVRIKFKRINLLQRLKGANILDK</sequence>